<keyword evidence="4" id="KW-1185">Reference proteome</keyword>
<dbReference type="GO" id="GO:0016020">
    <property type="term" value="C:membrane"/>
    <property type="evidence" value="ECO:0007669"/>
    <property type="project" value="TreeGrafter"/>
</dbReference>
<comment type="similarity">
    <text evidence="1">Belongs to the WrbA family.</text>
</comment>
<protein>
    <submittedName>
        <fullName evidence="3">NAD(P)H dehydrogenase (Quinone) FQR1</fullName>
    </submittedName>
</protein>
<dbReference type="NCBIfam" id="TIGR01755">
    <property type="entry name" value="flav_wrbA"/>
    <property type="match status" value="1"/>
</dbReference>
<dbReference type="SUPFAM" id="SSF52218">
    <property type="entry name" value="Flavoproteins"/>
    <property type="match status" value="1"/>
</dbReference>
<dbReference type="InterPro" id="IPR008254">
    <property type="entry name" value="Flavodoxin/NO_synth"/>
</dbReference>
<dbReference type="STRING" id="133383.A0A1R0GPK9"/>
<sequence length="203" mass="22019">MTKPTVYVVYYSTYGHVKTIADSIVEGLKGTDLVDVKLCQFQETLPQEVLEKMHAPEKDAAVPIFTLDDLTKGDAFLFGFPTRYGTVPAQVKTFWDSTGGLWASGALQAKMVGLFFSTASQNGGQETTALTFLPNLVHHGMIFVPMGYTHNNLFDVTEVVGGSPYGAGTIATSTGARMPSVKEKEIAVNQGERFAKIVSQYHA</sequence>
<dbReference type="PANTHER" id="PTHR30546:SF23">
    <property type="entry name" value="FLAVOPROTEIN-LIKE PROTEIN YCP4-RELATED"/>
    <property type="match status" value="1"/>
</dbReference>
<name>A0A1R0GPK9_9FUNG</name>
<dbReference type="GO" id="GO:0010181">
    <property type="term" value="F:FMN binding"/>
    <property type="evidence" value="ECO:0007669"/>
    <property type="project" value="InterPro"/>
</dbReference>
<evidence type="ECO:0000256" key="1">
    <source>
        <dbReference type="ARBA" id="ARBA00006961"/>
    </source>
</evidence>
<proteinExistence type="inferred from homology"/>
<comment type="caution">
    <text evidence="3">The sequence shown here is derived from an EMBL/GenBank/DDBJ whole genome shotgun (WGS) entry which is preliminary data.</text>
</comment>
<evidence type="ECO:0000313" key="3">
    <source>
        <dbReference type="EMBL" id="OLY78825.1"/>
    </source>
</evidence>
<dbReference type="AlphaFoldDB" id="A0A1R0GPK9"/>
<dbReference type="EMBL" id="LSSL01005448">
    <property type="protein sequence ID" value="OLY78825.1"/>
    <property type="molecule type" value="Genomic_DNA"/>
</dbReference>
<dbReference type="GO" id="GO:0003955">
    <property type="term" value="F:NAD(P)H dehydrogenase (quinone) activity"/>
    <property type="evidence" value="ECO:0007669"/>
    <property type="project" value="InterPro"/>
</dbReference>
<dbReference type="OrthoDB" id="504689at2759"/>
<dbReference type="Pfam" id="PF00258">
    <property type="entry name" value="Flavodoxin_1"/>
    <property type="match status" value="1"/>
</dbReference>
<dbReference type="NCBIfam" id="NF002999">
    <property type="entry name" value="PRK03767.1"/>
    <property type="match status" value="1"/>
</dbReference>
<dbReference type="Proteomes" id="UP000187455">
    <property type="component" value="Unassembled WGS sequence"/>
</dbReference>
<dbReference type="PROSITE" id="PS50902">
    <property type="entry name" value="FLAVODOXIN_LIKE"/>
    <property type="match status" value="1"/>
</dbReference>
<feature type="domain" description="Flavodoxin-like" evidence="2">
    <location>
        <begin position="6"/>
        <end position="195"/>
    </location>
</feature>
<evidence type="ECO:0000313" key="4">
    <source>
        <dbReference type="Proteomes" id="UP000187455"/>
    </source>
</evidence>
<evidence type="ECO:0000259" key="2">
    <source>
        <dbReference type="PROSITE" id="PS50902"/>
    </source>
</evidence>
<reference evidence="3 4" key="1">
    <citation type="journal article" date="2016" name="Mol. Biol. Evol.">
        <title>Genome-Wide Survey of Gut Fungi (Harpellales) Reveals the First Horizontally Transferred Ubiquitin Gene from a Mosquito Host.</title>
        <authorList>
            <person name="Wang Y."/>
            <person name="White M.M."/>
            <person name="Kvist S."/>
            <person name="Moncalvo J.M."/>
        </authorList>
    </citation>
    <scope>NUCLEOTIDE SEQUENCE [LARGE SCALE GENOMIC DNA]</scope>
    <source>
        <strain evidence="3 4">ALG-7-W6</strain>
    </source>
</reference>
<organism evidence="3 4">
    <name type="scientific">Smittium mucronatum</name>
    <dbReference type="NCBI Taxonomy" id="133383"/>
    <lineage>
        <taxon>Eukaryota</taxon>
        <taxon>Fungi</taxon>
        <taxon>Fungi incertae sedis</taxon>
        <taxon>Zoopagomycota</taxon>
        <taxon>Kickxellomycotina</taxon>
        <taxon>Harpellomycetes</taxon>
        <taxon>Harpellales</taxon>
        <taxon>Legeriomycetaceae</taxon>
        <taxon>Smittium</taxon>
    </lineage>
</organism>
<dbReference type="InterPro" id="IPR010089">
    <property type="entry name" value="Flavoprotein_WrbA-like"/>
</dbReference>
<dbReference type="FunFam" id="3.40.50.360:FF:000001">
    <property type="entry name" value="NAD(P)H dehydrogenase (Quinone) FQR1-like"/>
    <property type="match status" value="1"/>
</dbReference>
<dbReference type="PANTHER" id="PTHR30546">
    <property type="entry name" value="FLAVODOXIN-RELATED PROTEIN WRBA-RELATED"/>
    <property type="match status" value="1"/>
</dbReference>
<accession>A0A1R0GPK9</accession>
<dbReference type="InterPro" id="IPR029039">
    <property type="entry name" value="Flavoprotein-like_sf"/>
</dbReference>
<gene>
    <name evidence="3" type="ORF">AYI68_g7118</name>
</gene>
<dbReference type="Gene3D" id="3.40.50.360">
    <property type="match status" value="1"/>
</dbReference>